<accession>A0ABT0Q5Z4</accession>
<evidence type="ECO:0000313" key="2">
    <source>
        <dbReference type="Proteomes" id="UP001203880"/>
    </source>
</evidence>
<dbReference type="GO" id="GO:0047400">
    <property type="term" value="F:phosphonoacetate hydrolase activity"/>
    <property type="evidence" value="ECO:0007669"/>
    <property type="project" value="UniProtKB-EC"/>
</dbReference>
<keyword evidence="1" id="KW-0378">Hydrolase</keyword>
<dbReference type="GO" id="GO:0016491">
    <property type="term" value="F:oxidoreductase activity"/>
    <property type="evidence" value="ECO:0007669"/>
    <property type="project" value="UniProtKB-KW"/>
</dbReference>
<proteinExistence type="predicted"/>
<dbReference type="InterPro" id="IPR017850">
    <property type="entry name" value="Alkaline_phosphatase_core_sf"/>
</dbReference>
<dbReference type="PANTHER" id="PTHR10151">
    <property type="entry name" value="ECTONUCLEOTIDE PYROPHOSPHATASE/PHOSPHODIESTERASE"/>
    <property type="match status" value="1"/>
</dbReference>
<evidence type="ECO:0000313" key="1">
    <source>
        <dbReference type="EMBL" id="MCL6285217.1"/>
    </source>
</evidence>
<organism evidence="1 2">
    <name type="scientific">Ruegeria spongiae</name>
    <dbReference type="NCBI Taxonomy" id="2942209"/>
    <lineage>
        <taxon>Bacteria</taxon>
        <taxon>Pseudomonadati</taxon>
        <taxon>Pseudomonadota</taxon>
        <taxon>Alphaproteobacteria</taxon>
        <taxon>Rhodobacterales</taxon>
        <taxon>Roseobacteraceae</taxon>
        <taxon>Ruegeria</taxon>
    </lineage>
</organism>
<reference evidence="1" key="1">
    <citation type="submission" date="2022-05" db="EMBL/GenBank/DDBJ databases">
        <authorList>
            <person name="Park J.-S."/>
        </authorList>
    </citation>
    <scope>NUCLEOTIDE SEQUENCE</scope>
    <source>
        <strain evidence="1">2012CJ41-6</strain>
    </source>
</reference>
<dbReference type="EMBL" id="JAMFMB010000024">
    <property type="protein sequence ID" value="MCL6285217.1"/>
    <property type="molecule type" value="Genomic_DNA"/>
</dbReference>
<protein>
    <submittedName>
        <fullName evidence="1">Phosphonoacetate hydrolase</fullName>
        <ecNumber evidence="1">3.11.1.2</ecNumber>
    </submittedName>
</protein>
<dbReference type="EC" id="3.11.1.2" evidence="1"/>
<name>A0ABT0Q5Z4_9RHOB</name>
<dbReference type="InterPro" id="IPR002591">
    <property type="entry name" value="Phosphodiest/P_Trfase"/>
</dbReference>
<comment type="caution">
    <text evidence="1">The sequence shown here is derived from an EMBL/GenBank/DDBJ whole genome shotgun (WGS) entry which is preliminary data.</text>
</comment>
<dbReference type="NCBIfam" id="TIGR02335">
    <property type="entry name" value="hydr_PhnA"/>
    <property type="match status" value="1"/>
</dbReference>
<dbReference type="Pfam" id="PF01663">
    <property type="entry name" value="Phosphodiest"/>
    <property type="match status" value="1"/>
</dbReference>
<gene>
    <name evidence="1" type="primary">phnA</name>
    <name evidence="1" type="ORF">M3P21_16940</name>
</gene>
<dbReference type="InterPro" id="IPR023116">
    <property type="entry name" value="Phosphonoacetate_hydro_insert"/>
</dbReference>
<dbReference type="PANTHER" id="PTHR10151:SF120">
    <property type="entry name" value="BIS(5'-ADENOSYL)-TRIPHOSPHATASE"/>
    <property type="match status" value="1"/>
</dbReference>
<sequence>MTLHTPVEANERVYPMPKVPAIAICLDGCEPEYLDVAIAKGLMPNLKRMRETGTDRLAHSVIPSFTNPNNLSIATGRPPSVHGICGNYLIDPDSGEEVMMNDVRFLRAPTIFSQFYEAGCRVAMVTAKDKLRALLGAGLKFDEGRAVAFSSERSGETTEAEHGIDKASAWLGMDVPEVYSAELSEFVFAAGVKLLKEFKPDVMYLSTTDYIQHKFAPEQQGALDFYAMFDRYLGELDALGAAIVVTADHGMKPKHHADGSPNVVYVQDLMDDWLGKDAARVILPITDPYVVHHGALGSFATAYLPEGADRADLMAKLQATDGITDVLSKEEAMARFELPGDRIGDVVMVSGENICIGTSEHRHDLAALKEPLRSHGGLTEQEVPFIVNRVIDLPSQPELRNFDAFFYATTAAAL</sequence>
<dbReference type="RefSeq" id="WP_249711794.1">
    <property type="nucleotide sequence ID" value="NZ_JAMFMB010000024.1"/>
</dbReference>
<dbReference type="Gene3D" id="3.30.1360.110">
    <property type="entry name" value="Domain 2, Phosphonoacetate Hydrolase"/>
    <property type="match status" value="1"/>
</dbReference>
<keyword evidence="1" id="KW-0560">Oxidoreductase</keyword>
<dbReference type="SUPFAM" id="SSF53649">
    <property type="entry name" value="Alkaline phosphatase-like"/>
    <property type="match status" value="1"/>
</dbReference>
<keyword evidence="2" id="KW-1185">Reference proteome</keyword>
<dbReference type="InterPro" id="IPR012710">
    <property type="entry name" value="Phosphonoacetate_hydro"/>
</dbReference>
<dbReference type="Gene3D" id="3.40.720.10">
    <property type="entry name" value="Alkaline Phosphatase, subunit A"/>
    <property type="match status" value="1"/>
</dbReference>
<dbReference type="CDD" id="cd16018">
    <property type="entry name" value="Enpp"/>
    <property type="match status" value="1"/>
</dbReference>
<dbReference type="Proteomes" id="UP001203880">
    <property type="component" value="Unassembled WGS sequence"/>
</dbReference>